<gene>
    <name evidence="1" type="ORF">A3Q41_04197</name>
</gene>
<proteinExistence type="predicted"/>
<accession>A0A143QRA5</accession>
<evidence type="ECO:0000313" key="1">
    <source>
        <dbReference type="EMBL" id="AMY25474.1"/>
    </source>
</evidence>
<dbReference type="Proteomes" id="UP000076038">
    <property type="component" value="Chromosome"/>
</dbReference>
<keyword evidence="2" id="KW-1185">Reference proteome</keyword>
<dbReference type="EMBL" id="CP015220">
    <property type="protein sequence ID" value="AMY25474.1"/>
    <property type="molecule type" value="Genomic_DNA"/>
</dbReference>
<name>A0A143QRA5_RHOFA</name>
<reference evidence="1 2" key="1">
    <citation type="journal article" date="2016" name="Genome Announc.">
        <title>Complete Genome and Plasmid Sequences for Rhodococcus fascians D188 and Draft Sequences for Rhodococcus Isolates PBTS 1 and PBTS 2.</title>
        <authorList>
            <person name="Stamler R.A."/>
            <person name="Vereecke D."/>
            <person name="Zhang Y."/>
            <person name="Schilkey F."/>
            <person name="Devitt N."/>
            <person name="Randall J.J."/>
        </authorList>
    </citation>
    <scope>NUCLEOTIDE SEQUENCE [LARGE SCALE GENOMIC DNA]</scope>
    <source>
        <strain evidence="1 2">PBTS2</strain>
    </source>
</reference>
<dbReference type="AlphaFoldDB" id="A0A143QRA5"/>
<dbReference type="KEGG" id="rhs:A3Q41_04197"/>
<dbReference type="PATRIC" id="fig|1653479.3.peg.4253"/>
<protein>
    <submittedName>
        <fullName evidence="1">Uncharacterized protein</fullName>
    </submittedName>
</protein>
<organism evidence="1 2">
    <name type="scientific">Rhodococcoides fascians</name>
    <name type="common">Rhodococcus fascians</name>
    <dbReference type="NCBI Taxonomy" id="1828"/>
    <lineage>
        <taxon>Bacteria</taxon>
        <taxon>Bacillati</taxon>
        <taxon>Actinomycetota</taxon>
        <taxon>Actinomycetes</taxon>
        <taxon>Mycobacteriales</taxon>
        <taxon>Nocardiaceae</taxon>
        <taxon>Rhodococcoides</taxon>
    </lineage>
</organism>
<reference evidence="2" key="2">
    <citation type="submission" date="2016-04" db="EMBL/GenBank/DDBJ databases">
        <title>Complete Genome and Plasmid Sequences for Rhodococcus fascians D188 and Draft Sequences for Rhodococcus spp. Isolates PBTS 1 and PBTS 2.</title>
        <authorList>
            <person name="Stamer R."/>
            <person name="Vereecke D."/>
            <person name="Zhang Y."/>
            <person name="Schilkey F."/>
            <person name="Devitt N."/>
            <person name="Randall J."/>
        </authorList>
    </citation>
    <scope>NUCLEOTIDE SEQUENCE [LARGE SCALE GENOMIC DNA]</scope>
    <source>
        <strain evidence="2">PBTS2</strain>
    </source>
</reference>
<evidence type="ECO:0000313" key="2">
    <source>
        <dbReference type="Proteomes" id="UP000076038"/>
    </source>
</evidence>
<sequence>MTIVLVVVLMFLALDAWVAVGRTPDTHAEVTQFGDFRF</sequence>